<evidence type="ECO:0000313" key="4">
    <source>
        <dbReference type="Proteomes" id="UP000515928"/>
    </source>
</evidence>
<comment type="subcellular location">
    <subcellularLocation>
        <location evidence="1">Cell envelope</location>
    </subcellularLocation>
</comment>
<dbReference type="NCBIfam" id="TIGR02543">
    <property type="entry name" value="List_Bact_rpt"/>
    <property type="match status" value="1"/>
</dbReference>
<dbReference type="InterPro" id="IPR006626">
    <property type="entry name" value="PbH1"/>
</dbReference>
<organism evidence="3 4">
    <name type="scientific">Erysipelothrix inopinata</name>
    <dbReference type="NCBI Taxonomy" id="225084"/>
    <lineage>
        <taxon>Bacteria</taxon>
        <taxon>Bacillati</taxon>
        <taxon>Bacillota</taxon>
        <taxon>Erysipelotrichia</taxon>
        <taxon>Erysipelotrichales</taxon>
        <taxon>Erysipelotrichaceae</taxon>
        <taxon>Erysipelothrix</taxon>
    </lineage>
</organism>
<feature type="chain" id="PRO_5029007475" evidence="2">
    <location>
        <begin position="31"/>
        <end position="853"/>
    </location>
</feature>
<evidence type="ECO:0000256" key="1">
    <source>
        <dbReference type="ARBA" id="ARBA00004196"/>
    </source>
</evidence>
<dbReference type="KEGG" id="eio:H9L01_04210"/>
<dbReference type="RefSeq" id="WP_187534764.1">
    <property type="nucleotide sequence ID" value="NZ_CP060715.1"/>
</dbReference>
<evidence type="ECO:0000313" key="3">
    <source>
        <dbReference type="EMBL" id="QNN61565.1"/>
    </source>
</evidence>
<sequence length="853" mass="90310">MKLKNMLKKTTAFTMVLTLGIMTVIIPASADNIDPNSNASNLPLTDVKMEASIQNYAIDNIQNVTELNDALLSANNGDEFTLSANFDTSNFNITMPKVDVTINGNNITSTKDKLTISGDGSGKLTIKNLTFDGTLFPRNLVTVSNTKGSIIFDNVVLKNGNDGVMDISAQDTSQIVIKNSLFDHNTSSNSGSAITLRTGNLTINNTTISNNIGTGAGYECGAIATKSYKGTLTINNSLFENNVNQCYNTSVVGGGGGALSMHYLEGNVSVNQSIFRGNKTNGGESMNTASTYDGGAIYVFDGKGGGSLNIDSSTFDSNFAYDDGGAIMIQATGFPGFKSTISNSTFINNTALGESGGNRSGGAIQFFKNGGLTSFNNSITGSTFYNNTAGGPKTNVEQRGGAVGLSGTSAFAMASASTSGNLFIGNNVFSNGSLSTASSYKDVSSTSTTDTGKNNIINVDGGATPQYSVSDLLGSNPRLRKNLTSITAGYNPELVMTLPIIPDSLADNNYKGSTSLGATDQRSLKRDKDLGAVSVTSLGYDANGGQLNISEITDYTGLEYTTLTDGLITRLYSIAYTDGSVNIYSGSSLKITRPGYIFKGWSRDKNATEPDPTITPGTDFILTDLTTIFYAVWEEVEHKLTYDGNGNTAGVAPTDSNTYQTGQKATLLGKNSLVRDGYTFKGWSLVKDDANNTLAEGSDYIMNLDTTLFAVWEKDIDPIVEFKLTYDGNGNTAGVAPIDNNTYQAGQKATLLGKGGLVRSGYSFKGWSLVKDDTANILTEGSLYEMNADTKLFAVWEKDIDPIVEFKLTYDGNGNTAGTAPVDNTLYQAGQKATLLGKGIFFVRDTHSKVGVL</sequence>
<protein>
    <submittedName>
        <fullName evidence="3">InlB B-repeat-containing protein</fullName>
    </submittedName>
</protein>
<dbReference type="EMBL" id="CP060715">
    <property type="protein sequence ID" value="QNN61565.1"/>
    <property type="molecule type" value="Genomic_DNA"/>
</dbReference>
<keyword evidence="4" id="KW-1185">Reference proteome</keyword>
<dbReference type="InterPro" id="IPR011050">
    <property type="entry name" value="Pectin_lyase_fold/virulence"/>
</dbReference>
<proteinExistence type="predicted"/>
<dbReference type="GO" id="GO:0030313">
    <property type="term" value="C:cell envelope"/>
    <property type="evidence" value="ECO:0007669"/>
    <property type="project" value="UniProtKB-SubCell"/>
</dbReference>
<name>A0A7G9S140_9FIRM</name>
<dbReference type="Gene3D" id="2.60.40.4270">
    <property type="entry name" value="Listeria-Bacteroides repeat domain"/>
    <property type="match status" value="3"/>
</dbReference>
<dbReference type="InterPro" id="IPR012334">
    <property type="entry name" value="Pectin_lyas_fold"/>
</dbReference>
<dbReference type="InterPro" id="IPR042229">
    <property type="entry name" value="Listeria/Bacterioides_rpt_sf"/>
</dbReference>
<feature type="signal peptide" evidence="2">
    <location>
        <begin position="1"/>
        <end position="30"/>
    </location>
</feature>
<dbReference type="InterPro" id="IPR013378">
    <property type="entry name" value="InlB-like_B-rpt"/>
</dbReference>
<dbReference type="Pfam" id="PF09479">
    <property type="entry name" value="Flg_new"/>
    <property type="match status" value="3"/>
</dbReference>
<dbReference type="Gene3D" id="2.160.20.10">
    <property type="entry name" value="Single-stranded right-handed beta-helix, Pectin lyase-like"/>
    <property type="match status" value="1"/>
</dbReference>
<dbReference type="AlphaFoldDB" id="A0A7G9S140"/>
<keyword evidence="2" id="KW-0732">Signal</keyword>
<dbReference type="SUPFAM" id="SSF51126">
    <property type="entry name" value="Pectin lyase-like"/>
    <property type="match status" value="1"/>
</dbReference>
<reference evidence="3 4" key="1">
    <citation type="submission" date="2020-08" db="EMBL/GenBank/DDBJ databases">
        <title>Genome sequence of Erysipelothrix inopinata DSM 15511T.</title>
        <authorList>
            <person name="Hyun D.-W."/>
            <person name="Bae J.-W."/>
        </authorList>
    </citation>
    <scope>NUCLEOTIDE SEQUENCE [LARGE SCALE GENOMIC DNA]</scope>
    <source>
        <strain evidence="3 4">DSM 15511</strain>
    </source>
</reference>
<gene>
    <name evidence="3" type="ORF">H9L01_04210</name>
</gene>
<accession>A0A7G9S140</accession>
<evidence type="ECO:0000256" key="2">
    <source>
        <dbReference type="SAM" id="SignalP"/>
    </source>
</evidence>
<dbReference type="Proteomes" id="UP000515928">
    <property type="component" value="Chromosome"/>
</dbReference>
<dbReference type="SMART" id="SM00710">
    <property type="entry name" value="PbH1"/>
    <property type="match status" value="6"/>
</dbReference>